<dbReference type="PANTHER" id="PTHR13568">
    <property type="entry name" value="FAM11A, B PROTEIN"/>
    <property type="match status" value="1"/>
</dbReference>
<keyword evidence="2" id="KW-0812">Transmembrane</keyword>
<feature type="transmembrane region" description="Helical" evidence="2">
    <location>
        <begin position="29"/>
        <end position="51"/>
    </location>
</feature>
<accession>V5HGQ2</accession>
<feature type="chain" id="PRO_5004735236" evidence="3">
    <location>
        <begin position="20"/>
        <end position="272"/>
    </location>
</feature>
<protein>
    <submittedName>
        <fullName evidence="4">Putative conserved plasma membrane protein</fullName>
    </submittedName>
</protein>
<evidence type="ECO:0000256" key="3">
    <source>
        <dbReference type="SAM" id="SignalP"/>
    </source>
</evidence>
<keyword evidence="2" id="KW-0472">Membrane</keyword>
<dbReference type="EMBL" id="GANP01011800">
    <property type="protein sequence ID" value="JAB72668.1"/>
    <property type="molecule type" value="mRNA"/>
</dbReference>
<dbReference type="PANTHER" id="PTHR13568:SF6">
    <property type="entry name" value="TRANSMEMBRANE PROTEIN 185A"/>
    <property type="match status" value="1"/>
</dbReference>
<organism evidence="4">
    <name type="scientific">Ixodes ricinus</name>
    <name type="common">Common tick</name>
    <name type="synonym">Acarus ricinus</name>
    <dbReference type="NCBI Taxonomy" id="34613"/>
    <lineage>
        <taxon>Eukaryota</taxon>
        <taxon>Metazoa</taxon>
        <taxon>Ecdysozoa</taxon>
        <taxon>Arthropoda</taxon>
        <taxon>Chelicerata</taxon>
        <taxon>Arachnida</taxon>
        <taxon>Acari</taxon>
        <taxon>Parasitiformes</taxon>
        <taxon>Ixodida</taxon>
        <taxon>Ixodoidea</taxon>
        <taxon>Ixodidae</taxon>
        <taxon>Ixodinae</taxon>
        <taxon>Ixodes</taxon>
    </lineage>
</organism>
<sequence>MVISLFLQLLLLVFEVLVCDNLQSDRHLWTLVFIPLIFISVTSIAVCIWAVKHDRSFELELFLFGERLAIHLPGVAARQVHRVELGGGVCAAVDSDVPGSDRSPVRHHLCEHLAADAGSQPRAAAHQPPLGSVLQHDCGTIARLSGAAVQQARQRREPGLHGDVHPALRHLSRPHLPVLWLQGRQPLVVRHPQGLLPVPPGSLSPASRVRQHLVQPAQQRGGGVAAAGDYRGTRGQGRAPPEAPALHLGGASAGCGGAGHRHAGLRCARKTV</sequence>
<evidence type="ECO:0000313" key="4">
    <source>
        <dbReference type="EMBL" id="JAB72668.1"/>
    </source>
</evidence>
<dbReference type="InterPro" id="IPR019396">
    <property type="entry name" value="TM_Fragile-X-F-assoc"/>
</dbReference>
<dbReference type="AlphaFoldDB" id="V5HGQ2"/>
<feature type="region of interest" description="Disordered" evidence="1">
    <location>
        <begin position="215"/>
        <end position="241"/>
    </location>
</feature>
<proteinExistence type="evidence at transcript level"/>
<feature type="signal peptide" evidence="3">
    <location>
        <begin position="1"/>
        <end position="19"/>
    </location>
</feature>
<evidence type="ECO:0000256" key="2">
    <source>
        <dbReference type="SAM" id="Phobius"/>
    </source>
</evidence>
<evidence type="ECO:0000256" key="1">
    <source>
        <dbReference type="SAM" id="MobiDB-lite"/>
    </source>
</evidence>
<reference evidence="4" key="1">
    <citation type="journal article" date="2015" name="Sci. Rep.">
        <title>Tissue- and time-dependent transcription in Ixodes ricinus salivary glands and midguts when blood feeding on the vertebrate host.</title>
        <authorList>
            <person name="Kotsyfakis M."/>
            <person name="Schwarz A."/>
            <person name="Erhart J."/>
            <person name="Ribeiro J.M."/>
        </authorList>
    </citation>
    <scope>NUCLEOTIDE SEQUENCE</scope>
    <source>
        <tissue evidence="4">Salivary gland and midgut</tissue>
    </source>
</reference>
<dbReference type="Pfam" id="PF10269">
    <property type="entry name" value="Tmemb_185A"/>
    <property type="match status" value="1"/>
</dbReference>
<name>V5HGQ2_IXORI</name>
<keyword evidence="3" id="KW-0732">Signal</keyword>
<keyword evidence="2" id="KW-1133">Transmembrane helix</keyword>